<proteinExistence type="predicted"/>
<name>A0ABM3ZWJ8_ZIZJJ</name>
<protein>
    <submittedName>
        <fullName evidence="3">Uncharacterized protein LOC132800005</fullName>
    </submittedName>
</protein>
<dbReference type="GeneID" id="132800005"/>
<evidence type="ECO:0000313" key="2">
    <source>
        <dbReference type="Proteomes" id="UP001652623"/>
    </source>
</evidence>
<sequence>MGLGRSHKNIGLFEIFLLEYFGPFNRNSKLIPNDQDTADPSLPLGHFCPKLKKAIVLSLIVAPRGRSKEKSQLGWPSTIVDLEKGLPFASKTPNCKEPKPSYSRSGKGFHLQAKPQTAKNPVQRLSSDSNRSDKEAVQFVIEKLRSLTAKKAWLDEQCFLIVVLIKCVRYCLLVSLLSILSLYFIEENLKIHLEAFY</sequence>
<keyword evidence="2" id="KW-1185">Reference proteome</keyword>
<dbReference type="Proteomes" id="UP001652623">
    <property type="component" value="Chromosome 11"/>
</dbReference>
<dbReference type="RefSeq" id="XP_060668858.1">
    <property type="nucleotide sequence ID" value="XM_060812875.1"/>
</dbReference>
<accession>A0ABM3ZWJ8</accession>
<evidence type="ECO:0000313" key="3">
    <source>
        <dbReference type="RefSeq" id="XP_060668858.1"/>
    </source>
</evidence>
<feature type="region of interest" description="Disordered" evidence="1">
    <location>
        <begin position="106"/>
        <end position="130"/>
    </location>
</feature>
<gene>
    <name evidence="3" type="primary">LOC132800005</name>
</gene>
<organism evidence="2 3">
    <name type="scientific">Ziziphus jujuba</name>
    <name type="common">Chinese jujube</name>
    <name type="synonym">Ziziphus sativa</name>
    <dbReference type="NCBI Taxonomy" id="326968"/>
    <lineage>
        <taxon>Eukaryota</taxon>
        <taxon>Viridiplantae</taxon>
        <taxon>Streptophyta</taxon>
        <taxon>Embryophyta</taxon>
        <taxon>Tracheophyta</taxon>
        <taxon>Spermatophyta</taxon>
        <taxon>Magnoliopsida</taxon>
        <taxon>eudicotyledons</taxon>
        <taxon>Gunneridae</taxon>
        <taxon>Pentapetalae</taxon>
        <taxon>rosids</taxon>
        <taxon>fabids</taxon>
        <taxon>Rosales</taxon>
        <taxon>Rhamnaceae</taxon>
        <taxon>Paliureae</taxon>
        <taxon>Ziziphus</taxon>
    </lineage>
</organism>
<evidence type="ECO:0000256" key="1">
    <source>
        <dbReference type="SAM" id="MobiDB-lite"/>
    </source>
</evidence>
<feature type="compositionally biased region" description="Polar residues" evidence="1">
    <location>
        <begin position="114"/>
        <end position="129"/>
    </location>
</feature>
<reference evidence="3" key="1">
    <citation type="submission" date="2025-08" db="UniProtKB">
        <authorList>
            <consortium name="RefSeq"/>
        </authorList>
    </citation>
    <scope>IDENTIFICATION</scope>
    <source>
        <tissue evidence="3">Seedling</tissue>
    </source>
</reference>